<dbReference type="EC" id="3.1.3.3" evidence="3"/>
<accession>A0A2M7THK9</accession>
<comment type="catalytic activity">
    <reaction evidence="10">
        <text>O-phospho-D-serine + H2O = D-serine + phosphate</text>
        <dbReference type="Rhea" id="RHEA:24873"/>
        <dbReference type="ChEBI" id="CHEBI:15377"/>
        <dbReference type="ChEBI" id="CHEBI:35247"/>
        <dbReference type="ChEBI" id="CHEBI:43474"/>
        <dbReference type="ChEBI" id="CHEBI:58680"/>
        <dbReference type="EC" id="3.1.3.3"/>
    </reaction>
</comment>
<evidence type="ECO:0000256" key="5">
    <source>
        <dbReference type="ARBA" id="ARBA00022723"/>
    </source>
</evidence>
<dbReference type="GO" id="GO:0006564">
    <property type="term" value="P:L-serine biosynthetic process"/>
    <property type="evidence" value="ECO:0007669"/>
    <property type="project" value="UniProtKB-KW"/>
</dbReference>
<gene>
    <name evidence="11" type="ORF">COY32_04630</name>
</gene>
<dbReference type="Gene3D" id="3.40.50.1000">
    <property type="entry name" value="HAD superfamily/HAD-like"/>
    <property type="match status" value="1"/>
</dbReference>
<sequence>MQIQNIIIDFDSTISGVEVLEEIGRISLEGQEDKDRVLAEIERITNLGMTGVLSFEESLTQRLSMFTINERVIQRAIQSVSSQISPSFVAQLKLLNQYKWFVVSGGFLNIIVPVLENIDVYSQCIRANTLLFKNGICVGVDSNNPLAHSNGKVEVVRSLALEGATVMIGDGSTDLAVKTAGACRYFWYYQEFVDREVVRMQADKVLKDFNDIAVLLN</sequence>
<evidence type="ECO:0000256" key="2">
    <source>
        <dbReference type="ARBA" id="ARBA00005135"/>
    </source>
</evidence>
<dbReference type="InterPro" id="IPR036412">
    <property type="entry name" value="HAD-like_sf"/>
</dbReference>
<evidence type="ECO:0000256" key="3">
    <source>
        <dbReference type="ARBA" id="ARBA00012640"/>
    </source>
</evidence>
<evidence type="ECO:0000313" key="12">
    <source>
        <dbReference type="Proteomes" id="UP000228920"/>
    </source>
</evidence>
<dbReference type="GO" id="GO:0005737">
    <property type="term" value="C:cytoplasm"/>
    <property type="evidence" value="ECO:0007669"/>
    <property type="project" value="TreeGrafter"/>
</dbReference>
<keyword evidence="8" id="KW-0718">Serine biosynthesis</keyword>
<evidence type="ECO:0000256" key="6">
    <source>
        <dbReference type="ARBA" id="ARBA00022801"/>
    </source>
</evidence>
<dbReference type="InterPro" id="IPR050582">
    <property type="entry name" value="HAD-like_SerB"/>
</dbReference>
<evidence type="ECO:0000256" key="1">
    <source>
        <dbReference type="ARBA" id="ARBA00001946"/>
    </source>
</evidence>
<evidence type="ECO:0000313" key="11">
    <source>
        <dbReference type="EMBL" id="PIZ45809.1"/>
    </source>
</evidence>
<evidence type="ECO:0000256" key="4">
    <source>
        <dbReference type="ARBA" id="ARBA00022605"/>
    </source>
</evidence>
<comment type="catalytic activity">
    <reaction evidence="9">
        <text>O-phospho-L-serine + H2O = L-serine + phosphate</text>
        <dbReference type="Rhea" id="RHEA:21208"/>
        <dbReference type="ChEBI" id="CHEBI:15377"/>
        <dbReference type="ChEBI" id="CHEBI:33384"/>
        <dbReference type="ChEBI" id="CHEBI:43474"/>
        <dbReference type="ChEBI" id="CHEBI:57524"/>
        <dbReference type="EC" id="3.1.3.3"/>
    </reaction>
</comment>
<reference evidence="12" key="1">
    <citation type="submission" date="2017-09" db="EMBL/GenBank/DDBJ databases">
        <title>Depth-based differentiation of microbial function through sediment-hosted aquifers and enrichment of novel symbionts in the deep terrestrial subsurface.</title>
        <authorList>
            <person name="Probst A.J."/>
            <person name="Ladd B."/>
            <person name="Jarett J.K."/>
            <person name="Geller-Mcgrath D.E."/>
            <person name="Sieber C.M.K."/>
            <person name="Emerson J.B."/>
            <person name="Anantharaman K."/>
            <person name="Thomas B.C."/>
            <person name="Malmstrom R."/>
            <person name="Stieglmeier M."/>
            <person name="Klingl A."/>
            <person name="Woyke T."/>
            <person name="Ryan C.M."/>
            <person name="Banfield J.F."/>
        </authorList>
    </citation>
    <scope>NUCLEOTIDE SEQUENCE [LARGE SCALE GENOMIC DNA]</scope>
</reference>
<name>A0A2M7THK9_UNCKA</name>
<keyword evidence="7" id="KW-0460">Magnesium</keyword>
<evidence type="ECO:0000256" key="10">
    <source>
        <dbReference type="ARBA" id="ARBA00048523"/>
    </source>
</evidence>
<protein>
    <recommendedName>
        <fullName evidence="3">phosphoserine phosphatase</fullName>
        <ecNumber evidence="3">3.1.3.3</ecNumber>
    </recommendedName>
</protein>
<keyword evidence="6" id="KW-0378">Hydrolase</keyword>
<dbReference type="GO" id="GO:0036424">
    <property type="term" value="F:L-phosphoserine phosphatase activity"/>
    <property type="evidence" value="ECO:0007669"/>
    <property type="project" value="TreeGrafter"/>
</dbReference>
<dbReference type="EMBL" id="PFNL01000122">
    <property type="protein sequence ID" value="PIZ45809.1"/>
    <property type="molecule type" value="Genomic_DNA"/>
</dbReference>
<dbReference type="GO" id="GO:0000287">
    <property type="term" value="F:magnesium ion binding"/>
    <property type="evidence" value="ECO:0007669"/>
    <property type="project" value="TreeGrafter"/>
</dbReference>
<comment type="cofactor">
    <cofactor evidence="1">
        <name>Mg(2+)</name>
        <dbReference type="ChEBI" id="CHEBI:18420"/>
    </cofactor>
</comment>
<evidence type="ECO:0000256" key="7">
    <source>
        <dbReference type="ARBA" id="ARBA00022842"/>
    </source>
</evidence>
<evidence type="ECO:0000256" key="9">
    <source>
        <dbReference type="ARBA" id="ARBA00048138"/>
    </source>
</evidence>
<dbReference type="PANTHER" id="PTHR43344:SF2">
    <property type="entry name" value="PHOSPHOSERINE PHOSPHATASE"/>
    <property type="match status" value="1"/>
</dbReference>
<organism evidence="11 12">
    <name type="scientific">candidate division WWE3 bacterium CG_4_10_14_0_2_um_filter_41_14</name>
    <dbReference type="NCBI Taxonomy" id="1975072"/>
    <lineage>
        <taxon>Bacteria</taxon>
        <taxon>Katanobacteria</taxon>
    </lineage>
</organism>
<keyword evidence="5" id="KW-0479">Metal-binding</keyword>
<dbReference type="Gene3D" id="1.10.150.210">
    <property type="entry name" value="Phosphoserine phosphatase, domain 2"/>
    <property type="match status" value="1"/>
</dbReference>
<keyword evidence="4" id="KW-0028">Amino-acid biosynthesis</keyword>
<comment type="pathway">
    <text evidence="2">Amino-acid biosynthesis; L-serine biosynthesis; L-serine from 3-phospho-D-glycerate: step 3/3.</text>
</comment>
<dbReference type="Pfam" id="PF12710">
    <property type="entry name" value="HAD"/>
    <property type="match status" value="1"/>
</dbReference>
<comment type="caution">
    <text evidence="11">The sequence shown here is derived from an EMBL/GenBank/DDBJ whole genome shotgun (WGS) entry which is preliminary data.</text>
</comment>
<dbReference type="InterPro" id="IPR023214">
    <property type="entry name" value="HAD_sf"/>
</dbReference>
<dbReference type="AlphaFoldDB" id="A0A2M7THK9"/>
<proteinExistence type="predicted"/>
<dbReference type="PANTHER" id="PTHR43344">
    <property type="entry name" value="PHOSPHOSERINE PHOSPHATASE"/>
    <property type="match status" value="1"/>
</dbReference>
<dbReference type="SUPFAM" id="SSF56784">
    <property type="entry name" value="HAD-like"/>
    <property type="match status" value="1"/>
</dbReference>
<evidence type="ECO:0000256" key="8">
    <source>
        <dbReference type="ARBA" id="ARBA00023299"/>
    </source>
</evidence>
<dbReference type="Proteomes" id="UP000228920">
    <property type="component" value="Unassembled WGS sequence"/>
</dbReference>